<evidence type="ECO:0008006" key="3">
    <source>
        <dbReference type="Google" id="ProtNLM"/>
    </source>
</evidence>
<dbReference type="Proteomes" id="UP000245820">
    <property type="component" value="Chromosome"/>
</dbReference>
<evidence type="ECO:0000313" key="2">
    <source>
        <dbReference type="Proteomes" id="UP000245820"/>
    </source>
</evidence>
<dbReference type="CDD" id="cd00085">
    <property type="entry name" value="HNHc"/>
    <property type="match status" value="1"/>
</dbReference>
<keyword evidence="2" id="KW-1185">Reference proteome</keyword>
<dbReference type="KEGG" id="mtim:DIR46_07200"/>
<evidence type="ECO:0000313" key="1">
    <source>
        <dbReference type="EMBL" id="AWL04240.1"/>
    </source>
</evidence>
<dbReference type="AlphaFoldDB" id="A0A2S2DFW0"/>
<dbReference type="InterPro" id="IPR003615">
    <property type="entry name" value="HNH_nuc"/>
</dbReference>
<sequence>MREYQAANAPALNERRRPKARAAFHARYGTDLEFTLKHRVRALLRVTLQKGRSGRRMAELLGYTADDLRSHLERQFTKGMCWKRFMTGEIHIDHIIPVASFGAIEIDSDAFRQCWALSNLRPAWAKDNITKKDKVLTLL</sequence>
<reference evidence="1 2" key="1">
    <citation type="submission" date="2018-05" db="EMBL/GenBank/DDBJ databases">
        <title>Complete genome sequence of Massilia oculi sp. nov. CCUG 43427T (=DSM 26321T), the type strain of M. oculi, and comparison with genome sequences of other Massilia strains.</title>
        <authorList>
            <person name="Zhu B."/>
        </authorList>
    </citation>
    <scope>NUCLEOTIDE SEQUENCE [LARGE SCALE GENOMIC DNA]</scope>
    <source>
        <strain evidence="1 2">CCUG 43427</strain>
    </source>
</reference>
<protein>
    <recommendedName>
        <fullName evidence="3">HNH endonuclease</fullName>
    </recommendedName>
</protein>
<dbReference type="EMBL" id="CP029343">
    <property type="protein sequence ID" value="AWL04240.1"/>
    <property type="molecule type" value="Genomic_DNA"/>
</dbReference>
<organism evidence="1 2">
    <name type="scientific">Massilia oculi</name>
    <dbReference type="NCBI Taxonomy" id="945844"/>
    <lineage>
        <taxon>Bacteria</taxon>
        <taxon>Pseudomonadati</taxon>
        <taxon>Pseudomonadota</taxon>
        <taxon>Betaproteobacteria</taxon>
        <taxon>Burkholderiales</taxon>
        <taxon>Oxalobacteraceae</taxon>
        <taxon>Telluria group</taxon>
        <taxon>Massilia</taxon>
    </lineage>
</organism>
<gene>
    <name evidence="1" type="ORF">DIR46_07200</name>
</gene>
<proteinExistence type="predicted"/>
<name>A0A2S2DFW0_9BURK</name>
<dbReference type="OrthoDB" id="9100120at2"/>
<accession>A0A2S2DFW0</accession>